<protein>
    <submittedName>
        <fullName evidence="3">Mucin-2-like</fullName>
    </submittedName>
</protein>
<reference evidence="3" key="1">
    <citation type="submission" date="2025-08" db="UniProtKB">
        <authorList>
            <consortium name="RefSeq"/>
        </authorList>
    </citation>
    <scope>IDENTIFICATION</scope>
</reference>
<feature type="region of interest" description="Disordered" evidence="1">
    <location>
        <begin position="273"/>
        <end position="296"/>
    </location>
</feature>
<dbReference type="OrthoDB" id="10419764at2759"/>
<proteinExistence type="predicted"/>
<name>A0A9W3A584_BIOGL</name>
<sequence length="526" mass="58441">MAESGQETSMPACGCVQCIQNWTTQSPALRENTVPTIQRSASYQMNTYTSSDVLTSAGSPNHVYNEYPSESFQTQMSSYVLPSYETPIFRSTYGEMYNGTYSRPSPAIVPAEIRSYTPTSNTTWASQDTFEDLHSQTTPDTVALPDPNNWLYRINNFIPSETRTLTSAPQRIHSTMSLNDLPVIPQTLDVISSVSTFPTQPSSTPSSNNPPYLMSSTAPNTPQLSLSPNNPPYLMSSTAPSTPQLSLNIPSATVQESSIDSSDQYTLEFNNNANEPMASSMDYTEGNSESETEIDRNLPEEVSMPEEEIIDRPKQLCPHNDTDECDDDCPFLHGRLCHLCHTHRLNPYNPELHADCSAGHPGVILGSSWGPSFNVFMFLFDSVQQVIWGSSWGLSFNVFLFLFDSVQQSLSCLPNSFQLCNRQQILDHMSTIKKEDYGVVESGLRGNVILRLSNDASNETWAAPDTTECIYNIQFVSLASPDITYQDQSQSGSVPPTAAPSRDIEENTERWMNYRGGMPRNAQETK</sequence>
<feature type="compositionally biased region" description="Low complexity" evidence="1">
    <location>
        <begin position="195"/>
        <end position="211"/>
    </location>
</feature>
<feature type="region of interest" description="Disordered" evidence="1">
    <location>
        <begin position="486"/>
        <end position="526"/>
    </location>
</feature>
<keyword evidence="2" id="KW-1185">Reference proteome</keyword>
<dbReference type="AlphaFoldDB" id="A0A9W3A584"/>
<feature type="compositionally biased region" description="Polar residues" evidence="1">
    <location>
        <begin position="214"/>
        <end position="228"/>
    </location>
</feature>
<gene>
    <name evidence="3" type="primary">LOC129925793</name>
</gene>
<accession>A0A9W3A584</accession>
<evidence type="ECO:0000313" key="2">
    <source>
        <dbReference type="Proteomes" id="UP001165740"/>
    </source>
</evidence>
<evidence type="ECO:0000256" key="1">
    <source>
        <dbReference type="SAM" id="MobiDB-lite"/>
    </source>
</evidence>
<organism evidence="2 3">
    <name type="scientific">Biomphalaria glabrata</name>
    <name type="common">Bloodfluke planorb</name>
    <name type="synonym">Freshwater snail</name>
    <dbReference type="NCBI Taxonomy" id="6526"/>
    <lineage>
        <taxon>Eukaryota</taxon>
        <taxon>Metazoa</taxon>
        <taxon>Spiralia</taxon>
        <taxon>Lophotrochozoa</taxon>
        <taxon>Mollusca</taxon>
        <taxon>Gastropoda</taxon>
        <taxon>Heterobranchia</taxon>
        <taxon>Euthyneura</taxon>
        <taxon>Panpulmonata</taxon>
        <taxon>Hygrophila</taxon>
        <taxon>Lymnaeoidea</taxon>
        <taxon>Planorbidae</taxon>
        <taxon>Biomphalaria</taxon>
    </lineage>
</organism>
<dbReference type="GeneID" id="129925793"/>
<feature type="region of interest" description="Disordered" evidence="1">
    <location>
        <begin position="195"/>
        <end position="228"/>
    </location>
</feature>
<evidence type="ECO:0000313" key="3">
    <source>
        <dbReference type="RefSeq" id="XP_055882344.1"/>
    </source>
</evidence>
<dbReference type="Proteomes" id="UP001165740">
    <property type="component" value="Chromosome 4"/>
</dbReference>
<dbReference type="RefSeq" id="XP_055882344.1">
    <property type="nucleotide sequence ID" value="XM_056026369.1"/>
</dbReference>